<sequence>MSAEGERKSVMSKEVKDLAPPKDDPITLEELAKCDGTDENRPTYLAIKGIVFDVSRNAMYKPGGSYHLFAGKDASRGLACSSLKLEDARPEWHDLSDSQKKTLDDWFNFFKKRYNIVGKVVGATNL</sequence>
<reference evidence="4 5" key="1">
    <citation type="journal article" date="2016" name="Genome Biol. Evol.">
        <title>Divergent and convergent evolution of fungal pathogenicity.</title>
        <authorList>
            <person name="Shang Y."/>
            <person name="Xiao G."/>
            <person name="Zheng P."/>
            <person name="Cen K."/>
            <person name="Zhan S."/>
            <person name="Wang C."/>
        </authorList>
    </citation>
    <scope>NUCLEOTIDE SEQUENCE [LARGE SCALE GENOMIC DNA]</scope>
    <source>
        <strain evidence="4 5">ARSEF 7405</strain>
    </source>
</reference>
<dbReference type="SUPFAM" id="SSF55856">
    <property type="entry name" value="Cytochrome b5-like heme/steroid binding domain"/>
    <property type="match status" value="1"/>
</dbReference>
<dbReference type="FunFam" id="3.10.120.10:FF:000003">
    <property type="entry name" value="membrane-associated progesterone receptor component 1"/>
    <property type="match status" value="1"/>
</dbReference>
<feature type="region of interest" description="Disordered" evidence="2">
    <location>
        <begin position="1"/>
        <end position="24"/>
    </location>
</feature>
<gene>
    <name evidence="4" type="ORF">AAP_06148</name>
</gene>
<feature type="domain" description="Cytochrome b5 heme-binding" evidence="3">
    <location>
        <begin position="26"/>
        <end position="121"/>
    </location>
</feature>
<evidence type="ECO:0000256" key="1">
    <source>
        <dbReference type="ARBA" id="ARBA00038357"/>
    </source>
</evidence>
<dbReference type="SMART" id="SM01117">
    <property type="entry name" value="Cyt-b5"/>
    <property type="match status" value="1"/>
</dbReference>
<comment type="similarity">
    <text evidence="1">Belongs to the cytochrome b5 family. MAPR subfamily.</text>
</comment>
<dbReference type="InterPro" id="IPR001199">
    <property type="entry name" value="Cyt_B5-like_heme/steroid-bd"/>
</dbReference>
<dbReference type="EMBL" id="AZGZ01000044">
    <property type="protein sequence ID" value="KZZ86884.1"/>
    <property type="molecule type" value="Genomic_DNA"/>
</dbReference>
<dbReference type="PANTHER" id="PTHR10281">
    <property type="entry name" value="MEMBRANE-ASSOCIATED PROGESTERONE RECEPTOR COMPONENT-RELATED"/>
    <property type="match status" value="1"/>
</dbReference>
<dbReference type="Pfam" id="PF00173">
    <property type="entry name" value="Cyt-b5"/>
    <property type="match status" value="1"/>
</dbReference>
<dbReference type="GO" id="GO:0020037">
    <property type="term" value="F:heme binding"/>
    <property type="evidence" value="ECO:0007669"/>
    <property type="project" value="UniProtKB-ARBA"/>
</dbReference>
<accession>A0A167V0Z7</accession>
<name>A0A167V0Z7_9EURO</name>
<evidence type="ECO:0000259" key="3">
    <source>
        <dbReference type="SMART" id="SM01117"/>
    </source>
</evidence>
<evidence type="ECO:0000313" key="5">
    <source>
        <dbReference type="Proteomes" id="UP000242877"/>
    </source>
</evidence>
<evidence type="ECO:0000313" key="4">
    <source>
        <dbReference type="EMBL" id="KZZ86884.1"/>
    </source>
</evidence>
<dbReference type="VEuPathDB" id="FungiDB:AAP_06148"/>
<organism evidence="4 5">
    <name type="scientific">Ascosphaera apis ARSEF 7405</name>
    <dbReference type="NCBI Taxonomy" id="392613"/>
    <lineage>
        <taxon>Eukaryota</taxon>
        <taxon>Fungi</taxon>
        <taxon>Dikarya</taxon>
        <taxon>Ascomycota</taxon>
        <taxon>Pezizomycotina</taxon>
        <taxon>Eurotiomycetes</taxon>
        <taxon>Eurotiomycetidae</taxon>
        <taxon>Onygenales</taxon>
        <taxon>Ascosphaeraceae</taxon>
        <taxon>Ascosphaera</taxon>
    </lineage>
</organism>
<evidence type="ECO:0000256" key="2">
    <source>
        <dbReference type="SAM" id="MobiDB-lite"/>
    </source>
</evidence>
<keyword evidence="5" id="KW-1185">Reference proteome</keyword>
<dbReference type="GO" id="GO:0016020">
    <property type="term" value="C:membrane"/>
    <property type="evidence" value="ECO:0007669"/>
    <property type="project" value="TreeGrafter"/>
</dbReference>
<dbReference type="InterPro" id="IPR036400">
    <property type="entry name" value="Cyt_B5-like_heme/steroid_sf"/>
</dbReference>
<dbReference type="GO" id="GO:0005783">
    <property type="term" value="C:endoplasmic reticulum"/>
    <property type="evidence" value="ECO:0007669"/>
    <property type="project" value="TreeGrafter"/>
</dbReference>
<dbReference type="Gene3D" id="3.10.120.10">
    <property type="entry name" value="Cytochrome b5-like heme/steroid binding domain"/>
    <property type="match status" value="1"/>
</dbReference>
<dbReference type="PANTHER" id="PTHR10281:SF115">
    <property type="entry name" value="BINDING PROTEIN, PUTATIVE (AFU_ORTHOLOGUE AFUA_4G06240)-RELATED"/>
    <property type="match status" value="1"/>
</dbReference>
<dbReference type="InterPro" id="IPR050577">
    <property type="entry name" value="MAPR/NEUFC/NENF-like"/>
</dbReference>
<dbReference type="AlphaFoldDB" id="A0A167V0Z7"/>
<comment type="caution">
    <text evidence="4">The sequence shown here is derived from an EMBL/GenBank/DDBJ whole genome shotgun (WGS) entry which is preliminary data.</text>
</comment>
<proteinExistence type="inferred from homology"/>
<protein>
    <submittedName>
        <fullName evidence="4">Progesterone binding protein</fullName>
    </submittedName>
</protein>
<dbReference type="Proteomes" id="UP000242877">
    <property type="component" value="Unassembled WGS sequence"/>
</dbReference>
<dbReference type="OrthoDB" id="899at2759"/>